<evidence type="ECO:0000313" key="5">
    <source>
        <dbReference type="EMBL" id="MFG6440361.1"/>
    </source>
</evidence>
<dbReference type="Gene3D" id="2.130.10.10">
    <property type="entry name" value="YVTN repeat-like/Quinoprotein amine dehydrogenase"/>
    <property type="match status" value="1"/>
</dbReference>
<reference evidence="5 6" key="1">
    <citation type="submission" date="2024-08" db="EMBL/GenBank/DDBJ databases">
        <authorList>
            <person name="Lu H."/>
        </authorList>
    </citation>
    <scope>NUCLEOTIDE SEQUENCE [LARGE SCALE GENOMIC DNA]</scope>
    <source>
        <strain evidence="5 6">LKC17W</strain>
    </source>
</reference>
<evidence type="ECO:0000256" key="3">
    <source>
        <dbReference type="SAM" id="MobiDB-lite"/>
    </source>
</evidence>
<comment type="similarity">
    <text evidence="1">Belongs to the cycloisomerase 2 family.</text>
</comment>
<keyword evidence="6" id="KW-1185">Reference proteome</keyword>
<keyword evidence="4" id="KW-0732">Signal</keyword>
<comment type="caution">
    <text evidence="5">The sequence shown here is derived from an EMBL/GenBank/DDBJ whole genome shotgun (WGS) entry which is preliminary data.</text>
</comment>
<evidence type="ECO:0000256" key="2">
    <source>
        <dbReference type="ARBA" id="ARBA00022526"/>
    </source>
</evidence>
<dbReference type="InterPro" id="IPR019405">
    <property type="entry name" value="Lactonase_7-beta_prop"/>
</dbReference>
<dbReference type="Proteomes" id="UP001606301">
    <property type="component" value="Unassembled WGS sequence"/>
</dbReference>
<organism evidence="5 6">
    <name type="scientific">Pelomonas margarita</name>
    <dbReference type="NCBI Taxonomy" id="3299031"/>
    <lineage>
        <taxon>Bacteria</taxon>
        <taxon>Pseudomonadati</taxon>
        <taxon>Pseudomonadota</taxon>
        <taxon>Betaproteobacteria</taxon>
        <taxon>Burkholderiales</taxon>
        <taxon>Sphaerotilaceae</taxon>
        <taxon>Roseateles</taxon>
    </lineage>
</organism>
<gene>
    <name evidence="5" type="ORF">ACG0Z3_06650</name>
</gene>
<dbReference type="EMBL" id="JBIGHW010000003">
    <property type="protein sequence ID" value="MFG6440361.1"/>
    <property type="molecule type" value="Genomic_DNA"/>
</dbReference>
<keyword evidence="2" id="KW-0313">Glucose metabolism</keyword>
<feature type="signal peptide" evidence="4">
    <location>
        <begin position="1"/>
        <end position="21"/>
    </location>
</feature>
<dbReference type="SUPFAM" id="SSF51004">
    <property type="entry name" value="C-terminal (heme d1) domain of cytochrome cd1-nitrite reductase"/>
    <property type="match status" value="1"/>
</dbReference>
<evidence type="ECO:0000256" key="1">
    <source>
        <dbReference type="ARBA" id="ARBA00005564"/>
    </source>
</evidence>
<dbReference type="InterPro" id="IPR011048">
    <property type="entry name" value="Haem_d1_sf"/>
</dbReference>
<keyword evidence="2" id="KW-0119">Carbohydrate metabolism</keyword>
<proteinExistence type="inferred from homology"/>
<dbReference type="InterPro" id="IPR050282">
    <property type="entry name" value="Cycloisomerase_2"/>
</dbReference>
<dbReference type="PANTHER" id="PTHR30344">
    <property type="entry name" value="6-PHOSPHOGLUCONOLACTONASE-RELATED"/>
    <property type="match status" value="1"/>
</dbReference>
<protein>
    <submittedName>
        <fullName evidence="5">Lactonase family protein</fullName>
    </submittedName>
</protein>
<feature type="region of interest" description="Disordered" evidence="3">
    <location>
        <begin position="146"/>
        <end position="180"/>
    </location>
</feature>
<dbReference type="PROSITE" id="PS51257">
    <property type="entry name" value="PROKAR_LIPOPROTEIN"/>
    <property type="match status" value="1"/>
</dbReference>
<dbReference type="InterPro" id="IPR015943">
    <property type="entry name" value="WD40/YVTN_repeat-like_dom_sf"/>
</dbReference>
<accession>A0ABW7FF61</accession>
<evidence type="ECO:0000313" key="6">
    <source>
        <dbReference type="Proteomes" id="UP001606301"/>
    </source>
</evidence>
<name>A0ABW7FF61_9BURK</name>
<sequence length="377" mass="39307">MCSERRPFIATLVLAATALLAGCVTPPQMPRCSADELAYVGTDGTGLRALRFDSCAGRLASLGVVADVAKPRWTTPHPRLPVLYAALDSGRVAAFAVDRASGALAVLNEAPAGGAGTTHLLLDAPSQTLLAANFGAGSVSTLAVQPDGRVGPTISTRQASGSGPHRRQASPHAHGSAVDPGGRYVLVPDLGADRVFVYGLNRATRTLAADDVGRSLVVPPGSGPRRALFGRDGRFAYVLNELSAELMVLAWDGAQGLLTPQQTLAVSTPGFQGVRSASEMLLSADGRFLYVGNRGEHLLTVYRVDAASGALTLAQRLPSGGEGLWAFDLHASGRWLLVAHYRSNRVQLFAVDPLTGQLTDTGRTVESPAPVSVGFMP</sequence>
<feature type="chain" id="PRO_5046677168" evidence="4">
    <location>
        <begin position="22"/>
        <end position="377"/>
    </location>
</feature>
<dbReference type="RefSeq" id="WP_394396440.1">
    <property type="nucleotide sequence ID" value="NZ_JBIGHW010000003.1"/>
</dbReference>
<dbReference type="PANTHER" id="PTHR30344:SF1">
    <property type="entry name" value="6-PHOSPHOGLUCONOLACTONASE"/>
    <property type="match status" value="1"/>
</dbReference>
<dbReference type="Pfam" id="PF10282">
    <property type="entry name" value="Lactonase"/>
    <property type="match status" value="1"/>
</dbReference>
<evidence type="ECO:0000256" key="4">
    <source>
        <dbReference type="SAM" id="SignalP"/>
    </source>
</evidence>